<comment type="similarity">
    <text evidence="1 7">Belongs to the universal ribosomal protein uL18 family.</text>
</comment>
<evidence type="ECO:0000256" key="5">
    <source>
        <dbReference type="ARBA" id="ARBA00023274"/>
    </source>
</evidence>
<dbReference type="GO" id="GO:0006412">
    <property type="term" value="P:translation"/>
    <property type="evidence" value="ECO:0007669"/>
    <property type="project" value="UniProtKB-UniRule"/>
</dbReference>
<comment type="function">
    <text evidence="7">This is one of the proteins that bind and probably mediate the attachment of the 5S RNA into the large ribosomal subunit, where it forms part of the central protuberance.</text>
</comment>
<dbReference type="Gene3D" id="3.30.420.100">
    <property type="match status" value="1"/>
</dbReference>
<keyword evidence="3 7" id="KW-0694">RNA-binding</keyword>
<evidence type="ECO:0000256" key="3">
    <source>
        <dbReference type="ARBA" id="ARBA00022884"/>
    </source>
</evidence>
<dbReference type="GO" id="GO:0003735">
    <property type="term" value="F:structural constituent of ribosome"/>
    <property type="evidence" value="ECO:0007669"/>
    <property type="project" value="InterPro"/>
</dbReference>
<sequence length="107" mass="11674">MRVRNKTVGTADTPRLSVFRSNRHMYAQIIDDSSGVTLASVNTNQKSVAGGLKSLSNVEAAARVGEELGKQALKVGIQKVKFDRNRFKYHGRVKALADSARKAGLIF</sequence>
<evidence type="ECO:0000256" key="2">
    <source>
        <dbReference type="ARBA" id="ARBA00022730"/>
    </source>
</evidence>
<dbReference type="CDD" id="cd00432">
    <property type="entry name" value="Ribosomal_L18_L5e"/>
    <property type="match status" value="1"/>
</dbReference>
<dbReference type="PANTHER" id="PTHR12899">
    <property type="entry name" value="39S RIBOSOMAL PROTEIN L18, MITOCHONDRIAL"/>
    <property type="match status" value="1"/>
</dbReference>
<name>A0A1Q2MH74_9BACT</name>
<dbReference type="GO" id="GO:0005840">
    <property type="term" value="C:ribosome"/>
    <property type="evidence" value="ECO:0007669"/>
    <property type="project" value="UniProtKB-KW"/>
</dbReference>
<keyword evidence="9" id="KW-1185">Reference proteome</keyword>
<dbReference type="Pfam" id="PF00861">
    <property type="entry name" value="Ribosomal_L18p"/>
    <property type="match status" value="1"/>
</dbReference>
<dbReference type="InterPro" id="IPR057268">
    <property type="entry name" value="Ribosomal_L18"/>
</dbReference>
<protein>
    <recommendedName>
        <fullName evidence="6 7">Large ribosomal subunit protein uL18</fullName>
    </recommendedName>
</protein>
<dbReference type="SUPFAM" id="SSF53137">
    <property type="entry name" value="Translational machinery components"/>
    <property type="match status" value="1"/>
</dbReference>
<accession>A0A1Q2MH74</accession>
<dbReference type="GO" id="GO:0005737">
    <property type="term" value="C:cytoplasm"/>
    <property type="evidence" value="ECO:0007669"/>
    <property type="project" value="UniProtKB-ARBA"/>
</dbReference>
<evidence type="ECO:0000256" key="6">
    <source>
        <dbReference type="ARBA" id="ARBA00035197"/>
    </source>
</evidence>
<evidence type="ECO:0000313" key="8">
    <source>
        <dbReference type="EMBL" id="AQQ72040.1"/>
    </source>
</evidence>
<dbReference type="STRING" id="1851148.SMSP2_02419"/>
<organism evidence="8 9">
    <name type="scientific">Limihaloglobus sulfuriphilus</name>
    <dbReference type="NCBI Taxonomy" id="1851148"/>
    <lineage>
        <taxon>Bacteria</taxon>
        <taxon>Pseudomonadati</taxon>
        <taxon>Planctomycetota</taxon>
        <taxon>Phycisphaerae</taxon>
        <taxon>Sedimentisphaerales</taxon>
        <taxon>Sedimentisphaeraceae</taxon>
        <taxon>Limihaloglobus</taxon>
    </lineage>
</organism>
<dbReference type="FunFam" id="3.30.420.100:FF:000001">
    <property type="entry name" value="50S ribosomal protein L18"/>
    <property type="match status" value="1"/>
</dbReference>
<keyword evidence="2 7" id="KW-0699">rRNA-binding</keyword>
<dbReference type="AlphaFoldDB" id="A0A1Q2MH74"/>
<keyword evidence="4 7" id="KW-0689">Ribosomal protein</keyword>
<dbReference type="InterPro" id="IPR005484">
    <property type="entry name" value="Ribosomal_uL18_bac/plant/anim"/>
</dbReference>
<gene>
    <name evidence="7 8" type="primary">rplR</name>
    <name evidence="8" type="ORF">SMSP2_02419</name>
</gene>
<dbReference type="InterPro" id="IPR004389">
    <property type="entry name" value="Ribosomal_uL18_bac-type"/>
</dbReference>
<evidence type="ECO:0000256" key="4">
    <source>
        <dbReference type="ARBA" id="ARBA00022980"/>
    </source>
</evidence>
<evidence type="ECO:0000256" key="7">
    <source>
        <dbReference type="HAMAP-Rule" id="MF_01337"/>
    </source>
</evidence>
<keyword evidence="5 7" id="KW-0687">Ribonucleoprotein</keyword>
<dbReference type="KEGG" id="pbas:SMSP2_02419"/>
<dbReference type="PANTHER" id="PTHR12899:SF3">
    <property type="entry name" value="LARGE RIBOSOMAL SUBUNIT PROTEIN UL18M"/>
    <property type="match status" value="1"/>
</dbReference>
<reference evidence="9" key="1">
    <citation type="submission" date="2017-02" db="EMBL/GenBank/DDBJ databases">
        <title>Comparative genomics and description of representatives of a novel lineage of planctomycetes thriving in anoxic sediments.</title>
        <authorList>
            <person name="Spring S."/>
            <person name="Bunk B."/>
            <person name="Sproer C."/>
        </authorList>
    </citation>
    <scope>NUCLEOTIDE SEQUENCE [LARGE SCALE GENOMIC DNA]</scope>
    <source>
        <strain evidence="9">SM-Chi-D1</strain>
    </source>
</reference>
<dbReference type="HAMAP" id="MF_01337_B">
    <property type="entry name" value="Ribosomal_uL18_B"/>
    <property type="match status" value="1"/>
</dbReference>
<evidence type="ECO:0000313" key="9">
    <source>
        <dbReference type="Proteomes" id="UP000188181"/>
    </source>
</evidence>
<dbReference type="NCBIfam" id="TIGR00060">
    <property type="entry name" value="L18_bact"/>
    <property type="match status" value="1"/>
</dbReference>
<comment type="subunit">
    <text evidence="7">Part of the 50S ribosomal subunit; part of the 5S rRNA/L5/L18/L25 subcomplex. Contacts the 5S and 23S rRNAs.</text>
</comment>
<evidence type="ECO:0000256" key="1">
    <source>
        <dbReference type="ARBA" id="ARBA00007116"/>
    </source>
</evidence>
<dbReference type="GO" id="GO:0008097">
    <property type="term" value="F:5S rRNA binding"/>
    <property type="evidence" value="ECO:0007669"/>
    <property type="project" value="TreeGrafter"/>
</dbReference>
<dbReference type="EMBL" id="CP019646">
    <property type="protein sequence ID" value="AQQ72040.1"/>
    <property type="molecule type" value="Genomic_DNA"/>
</dbReference>
<dbReference type="GO" id="GO:1990904">
    <property type="term" value="C:ribonucleoprotein complex"/>
    <property type="evidence" value="ECO:0007669"/>
    <property type="project" value="UniProtKB-KW"/>
</dbReference>
<dbReference type="Proteomes" id="UP000188181">
    <property type="component" value="Chromosome"/>
</dbReference>
<proteinExistence type="inferred from homology"/>